<sequence length="120" mass="13407">MEINSSSTSTAPLLSGAASMSPDNNNNDDNNHQLLFSDDPDYALHGEIMLLVLVLLFIIFLFCLVFFIYVKRPRRGGHPRQSPPEHFYPGNFPPPAVHGQHKAQLDSGSKLQQQNQYDAV</sequence>
<keyword evidence="4" id="KW-1185">Reference proteome</keyword>
<feature type="compositionally biased region" description="Polar residues" evidence="1">
    <location>
        <begin position="106"/>
        <end position="120"/>
    </location>
</feature>
<accession>A0AAD9XB52</accession>
<keyword evidence="2" id="KW-1133">Transmembrane helix</keyword>
<proteinExistence type="predicted"/>
<dbReference type="EMBL" id="JANJYI010000003">
    <property type="protein sequence ID" value="KAK2656133.1"/>
    <property type="molecule type" value="Genomic_DNA"/>
</dbReference>
<dbReference type="AlphaFoldDB" id="A0AAD9XB52"/>
<evidence type="ECO:0000256" key="1">
    <source>
        <dbReference type="SAM" id="MobiDB-lite"/>
    </source>
</evidence>
<feature type="compositionally biased region" description="Polar residues" evidence="1">
    <location>
        <begin position="1"/>
        <end position="12"/>
    </location>
</feature>
<comment type="caution">
    <text evidence="3">The sequence shown here is derived from an EMBL/GenBank/DDBJ whole genome shotgun (WGS) entry which is preliminary data.</text>
</comment>
<organism evidence="3 4">
    <name type="scientific">Dipteronia dyeriana</name>
    <dbReference type="NCBI Taxonomy" id="168575"/>
    <lineage>
        <taxon>Eukaryota</taxon>
        <taxon>Viridiplantae</taxon>
        <taxon>Streptophyta</taxon>
        <taxon>Embryophyta</taxon>
        <taxon>Tracheophyta</taxon>
        <taxon>Spermatophyta</taxon>
        <taxon>Magnoliopsida</taxon>
        <taxon>eudicotyledons</taxon>
        <taxon>Gunneridae</taxon>
        <taxon>Pentapetalae</taxon>
        <taxon>rosids</taxon>
        <taxon>malvids</taxon>
        <taxon>Sapindales</taxon>
        <taxon>Sapindaceae</taxon>
        <taxon>Hippocastanoideae</taxon>
        <taxon>Acereae</taxon>
        <taxon>Dipteronia</taxon>
    </lineage>
</organism>
<evidence type="ECO:0000256" key="2">
    <source>
        <dbReference type="SAM" id="Phobius"/>
    </source>
</evidence>
<protein>
    <submittedName>
        <fullName evidence="3">Uncharacterized protein</fullName>
    </submittedName>
</protein>
<evidence type="ECO:0000313" key="4">
    <source>
        <dbReference type="Proteomes" id="UP001280121"/>
    </source>
</evidence>
<dbReference type="Proteomes" id="UP001280121">
    <property type="component" value="Unassembled WGS sequence"/>
</dbReference>
<feature type="region of interest" description="Disordered" evidence="1">
    <location>
        <begin position="75"/>
        <end position="120"/>
    </location>
</feature>
<feature type="transmembrane region" description="Helical" evidence="2">
    <location>
        <begin position="48"/>
        <end position="70"/>
    </location>
</feature>
<keyword evidence="2" id="KW-0812">Transmembrane</keyword>
<name>A0AAD9XB52_9ROSI</name>
<keyword evidence="2" id="KW-0472">Membrane</keyword>
<evidence type="ECO:0000313" key="3">
    <source>
        <dbReference type="EMBL" id="KAK2656133.1"/>
    </source>
</evidence>
<feature type="region of interest" description="Disordered" evidence="1">
    <location>
        <begin position="1"/>
        <end position="36"/>
    </location>
</feature>
<reference evidence="3" key="1">
    <citation type="journal article" date="2023" name="Plant J.">
        <title>Genome sequences and population genomics provide insights into the demographic history, inbreeding, and mutation load of two 'living fossil' tree species of Dipteronia.</title>
        <authorList>
            <person name="Feng Y."/>
            <person name="Comes H.P."/>
            <person name="Chen J."/>
            <person name="Zhu S."/>
            <person name="Lu R."/>
            <person name="Zhang X."/>
            <person name="Li P."/>
            <person name="Qiu J."/>
            <person name="Olsen K.M."/>
            <person name="Qiu Y."/>
        </authorList>
    </citation>
    <scope>NUCLEOTIDE SEQUENCE</scope>
    <source>
        <strain evidence="3">KIB01</strain>
    </source>
</reference>
<gene>
    <name evidence="3" type="ORF">Ddye_009185</name>
</gene>